<organism evidence="3 4">
    <name type="scientific">Pseudocitrobacter vendiensis</name>
    <dbReference type="NCBI Taxonomy" id="2488306"/>
    <lineage>
        <taxon>Bacteria</taxon>
        <taxon>Pseudomonadati</taxon>
        <taxon>Pseudomonadota</taxon>
        <taxon>Gammaproteobacteria</taxon>
        <taxon>Enterobacterales</taxon>
        <taxon>Enterobacteriaceae</taxon>
        <taxon>Pseudocitrobacter</taxon>
    </lineage>
</organism>
<feature type="transmembrane region" description="Helical" evidence="2">
    <location>
        <begin position="31"/>
        <end position="54"/>
    </location>
</feature>
<sequence>MANYQHIEEREYDPLYPTASTSAFKKISWSAVFAGVVISIVVYLLLIILGSAIGATTVDPLQEENPLNGLATGAAIWTGISMIISAAVGGFIGGWLAYRHGAVHGVLVFGVNTLICTTFLLMLANSATTGALNIVGSGMQAVGSGIKSVAPSVVQTAKEKMDENNINLDDFQNQLELTLRQTGKPELQPEALEQNARNEGKIAQNQVNQGGDITQFIKGLTDRNSATFEAADRQALKNIIIARTGKSDAEAEQMVNQAEQNYQAARQKYEELKKETAQKAREAADKAAAAAAKASWYSFFMLIVMGVVAGAMGAVGYRRQTHVAVTTSPL</sequence>
<reference evidence="3" key="1">
    <citation type="submission" date="2022-05" db="EMBL/GenBank/DDBJ databases">
        <authorList>
            <person name="Blom J."/>
        </authorList>
    </citation>
    <scope>NUCLEOTIDE SEQUENCE</scope>
    <source>
        <strain evidence="3">Type strain: CPO20170097</strain>
    </source>
</reference>
<dbReference type="Proteomes" id="UP001152651">
    <property type="component" value="Unassembled WGS sequence"/>
</dbReference>
<evidence type="ECO:0008006" key="5">
    <source>
        <dbReference type="Google" id="ProtNLM"/>
    </source>
</evidence>
<keyword evidence="2" id="KW-0812">Transmembrane</keyword>
<feature type="transmembrane region" description="Helical" evidence="2">
    <location>
        <begin position="105"/>
        <end position="124"/>
    </location>
</feature>
<accession>A0ABM9F8I9</accession>
<keyword evidence="4" id="KW-1185">Reference proteome</keyword>
<evidence type="ECO:0000313" key="3">
    <source>
        <dbReference type="EMBL" id="CAH6637100.1"/>
    </source>
</evidence>
<dbReference type="InterPro" id="IPR036259">
    <property type="entry name" value="MFS_trans_sf"/>
</dbReference>
<evidence type="ECO:0000313" key="4">
    <source>
        <dbReference type="Proteomes" id="UP001152651"/>
    </source>
</evidence>
<protein>
    <recommendedName>
        <fullName evidence="5">CAP-Gly protein</fullName>
    </recommendedName>
</protein>
<feature type="coiled-coil region" evidence="1">
    <location>
        <begin position="154"/>
        <end position="181"/>
    </location>
</feature>
<name>A0ABM9F8I9_9ENTR</name>
<comment type="caution">
    <text evidence="3">The sequence shown here is derived from an EMBL/GenBank/DDBJ whole genome shotgun (WGS) entry which is preliminary data.</text>
</comment>
<dbReference type="SUPFAM" id="SSF103473">
    <property type="entry name" value="MFS general substrate transporter"/>
    <property type="match status" value="1"/>
</dbReference>
<evidence type="ECO:0000256" key="2">
    <source>
        <dbReference type="SAM" id="Phobius"/>
    </source>
</evidence>
<feature type="coiled-coil region" evidence="1">
    <location>
        <begin position="248"/>
        <end position="286"/>
    </location>
</feature>
<dbReference type="RefSeq" id="WP_253897749.1">
    <property type="nucleotide sequence ID" value="NZ_CALSBS010000006.1"/>
</dbReference>
<proteinExistence type="predicted"/>
<gene>
    <name evidence="3" type="ORF">FBBNIHIM_09765</name>
</gene>
<feature type="transmembrane region" description="Helical" evidence="2">
    <location>
        <begin position="74"/>
        <end position="98"/>
    </location>
</feature>
<evidence type="ECO:0000256" key="1">
    <source>
        <dbReference type="SAM" id="Coils"/>
    </source>
</evidence>
<keyword evidence="2" id="KW-1133">Transmembrane helix</keyword>
<keyword evidence="1" id="KW-0175">Coiled coil</keyword>
<feature type="transmembrane region" description="Helical" evidence="2">
    <location>
        <begin position="296"/>
        <end position="317"/>
    </location>
</feature>
<dbReference type="EMBL" id="CALSBS010000006">
    <property type="protein sequence ID" value="CAH6637100.1"/>
    <property type="molecule type" value="Genomic_DNA"/>
</dbReference>
<keyword evidence="2" id="KW-0472">Membrane</keyword>